<accession>A0A250XDM2</accession>
<keyword evidence="2" id="KW-1185">Reference proteome</keyword>
<proteinExistence type="predicted"/>
<dbReference type="EMBL" id="BEGY01000062">
    <property type="protein sequence ID" value="GAX81188.1"/>
    <property type="molecule type" value="Genomic_DNA"/>
</dbReference>
<protein>
    <submittedName>
        <fullName evidence="1">Uncharacterized protein</fullName>
    </submittedName>
</protein>
<gene>
    <name evidence="1" type="ORF">CEUSTIGMA_g8621.t1</name>
</gene>
<sequence>MVLNKKRLLMLSPSQTSTSTPAAPALFRVKGCRKASSVNAMLNTDMPTIRRTSVKRCLSDDFEEAKVSVRNKELTSLSRKMQCRSWGSVILAPPSRSKMFGAEMHYHSKQPDSCSIVCQLSQNLNRLTLGQQAKA</sequence>
<evidence type="ECO:0000313" key="2">
    <source>
        <dbReference type="Proteomes" id="UP000232323"/>
    </source>
</evidence>
<reference evidence="1 2" key="1">
    <citation type="submission" date="2017-08" db="EMBL/GenBank/DDBJ databases">
        <title>Acidophilic green algal genome provides insights into adaptation to an acidic environment.</title>
        <authorList>
            <person name="Hirooka S."/>
            <person name="Hirose Y."/>
            <person name="Kanesaki Y."/>
            <person name="Higuchi S."/>
            <person name="Fujiwara T."/>
            <person name="Onuma R."/>
            <person name="Era A."/>
            <person name="Ohbayashi R."/>
            <person name="Uzuka A."/>
            <person name="Nozaki H."/>
            <person name="Yoshikawa H."/>
            <person name="Miyagishima S.Y."/>
        </authorList>
    </citation>
    <scope>NUCLEOTIDE SEQUENCE [LARGE SCALE GENOMIC DNA]</scope>
    <source>
        <strain evidence="1 2">NIES-2499</strain>
    </source>
</reference>
<name>A0A250XDM2_9CHLO</name>
<dbReference type="Proteomes" id="UP000232323">
    <property type="component" value="Unassembled WGS sequence"/>
</dbReference>
<evidence type="ECO:0000313" key="1">
    <source>
        <dbReference type="EMBL" id="GAX81188.1"/>
    </source>
</evidence>
<comment type="caution">
    <text evidence="1">The sequence shown here is derived from an EMBL/GenBank/DDBJ whole genome shotgun (WGS) entry which is preliminary data.</text>
</comment>
<dbReference type="AlphaFoldDB" id="A0A250XDM2"/>
<organism evidence="1 2">
    <name type="scientific">Chlamydomonas eustigma</name>
    <dbReference type="NCBI Taxonomy" id="1157962"/>
    <lineage>
        <taxon>Eukaryota</taxon>
        <taxon>Viridiplantae</taxon>
        <taxon>Chlorophyta</taxon>
        <taxon>core chlorophytes</taxon>
        <taxon>Chlorophyceae</taxon>
        <taxon>CS clade</taxon>
        <taxon>Chlamydomonadales</taxon>
        <taxon>Chlamydomonadaceae</taxon>
        <taxon>Chlamydomonas</taxon>
    </lineage>
</organism>